<evidence type="ECO:0000313" key="1">
    <source>
        <dbReference type="EMBL" id="EHL06582.1"/>
    </source>
</evidence>
<organism evidence="1 2">
    <name type="scientific">Desulfitobacterium hafniense DP7</name>
    <dbReference type="NCBI Taxonomy" id="537010"/>
    <lineage>
        <taxon>Bacteria</taxon>
        <taxon>Bacillati</taxon>
        <taxon>Bacillota</taxon>
        <taxon>Clostridia</taxon>
        <taxon>Eubacteriales</taxon>
        <taxon>Desulfitobacteriaceae</taxon>
        <taxon>Desulfitobacterium</taxon>
    </lineage>
</organism>
<protein>
    <submittedName>
        <fullName evidence="1">Uncharacterized protein</fullName>
    </submittedName>
</protein>
<evidence type="ECO:0000313" key="2">
    <source>
        <dbReference type="Proteomes" id="UP000004416"/>
    </source>
</evidence>
<dbReference type="EMBL" id="AFZX01000069">
    <property type="protein sequence ID" value="EHL06582.1"/>
    <property type="molecule type" value="Genomic_DNA"/>
</dbReference>
<accession>G9XNT6</accession>
<gene>
    <name evidence="1" type="ORF">HMPREF0322_02631</name>
</gene>
<dbReference type="AlphaFoldDB" id="G9XNT6"/>
<reference evidence="1 2" key="1">
    <citation type="submission" date="2011-08" db="EMBL/GenBank/DDBJ databases">
        <authorList>
            <person name="Weinstock G."/>
            <person name="Sodergren E."/>
            <person name="Clifton S."/>
            <person name="Fulton L."/>
            <person name="Fulton B."/>
            <person name="Courtney L."/>
            <person name="Fronick C."/>
            <person name="Harrison M."/>
            <person name="Strong C."/>
            <person name="Farmer C."/>
            <person name="Delahaunty K."/>
            <person name="Markovic C."/>
            <person name="Hall O."/>
            <person name="Minx P."/>
            <person name="Tomlinson C."/>
            <person name="Mitreva M."/>
            <person name="Hou S."/>
            <person name="Chen J."/>
            <person name="Wollam A."/>
            <person name="Pepin K.H."/>
            <person name="Johnson M."/>
            <person name="Bhonagiri V."/>
            <person name="Zhang X."/>
            <person name="Suruliraj S."/>
            <person name="Warren W."/>
            <person name="Chinwalla A."/>
            <person name="Mardis E.R."/>
            <person name="Wilson R.K."/>
        </authorList>
    </citation>
    <scope>NUCLEOTIDE SEQUENCE [LARGE SCALE GENOMIC DNA]</scope>
    <source>
        <strain evidence="1 2">DP7</strain>
    </source>
</reference>
<proteinExistence type="predicted"/>
<comment type="caution">
    <text evidence="1">The sequence shown here is derived from an EMBL/GenBank/DDBJ whole genome shotgun (WGS) entry which is preliminary data.</text>
</comment>
<sequence>MLMRGSPYVQRIRKEVGAAPQEVVPISLLFRIGWGSAKPEPTPFYLNYQPVGNLNLKAW</sequence>
<dbReference type="HOGENOM" id="CLU_2952880_0_0_9"/>
<name>G9XNT6_DESHA</name>
<dbReference type="Proteomes" id="UP000004416">
    <property type="component" value="Unassembled WGS sequence"/>
</dbReference>